<sequence length="418" mass="46682">MANSMCLGIWDELVQPLHDLLLTASVEWKMSLIQCYTQLVVHWMELDWKEQYQDAAAIEQDAAEKKQGAIERLETTFHAISDFTSYISRVASEALVVGTAIGTLIIVAAIAATLTLTLFGMRMMHCTRHRLAACRAFILRNGNDSTGIRATTTTHMSAHADAGGTLPRRVQHAHPRVHALPYRVPLFVDDAQGGAVACAVLAGQVGEQHARLHSNPAHGQWRRYEEAYRTLHDHVNDWPHKQALLKASGLSVKARDQFYRAFRSIYETLFAIGNVSRRAKKTKANLPVELAEYLDKTYAQTGHSLGEIVSITRIPALAPLIRDHWQIMKRELPANTTLDLSKPLSPRAMQAETIQIDETTSITHADYCLLLAAYLEKRGIHGILPFLRVNVSESHFSTLLAKLSSSRRIFDVGSEDLH</sequence>
<name>A0A4P9YUR1_9FUNG</name>
<feature type="transmembrane region" description="Helical" evidence="1">
    <location>
        <begin position="94"/>
        <end position="120"/>
    </location>
</feature>
<evidence type="ECO:0000256" key="1">
    <source>
        <dbReference type="SAM" id="Phobius"/>
    </source>
</evidence>
<gene>
    <name evidence="2" type="ORF">SYNPS1DRAFT_30526</name>
</gene>
<dbReference type="EMBL" id="KZ990742">
    <property type="protein sequence ID" value="RKP23717.1"/>
    <property type="molecule type" value="Genomic_DNA"/>
</dbReference>
<keyword evidence="3" id="KW-1185">Reference proteome</keyword>
<protein>
    <submittedName>
        <fullName evidence="2">Uncharacterized protein</fullName>
    </submittedName>
</protein>
<evidence type="ECO:0000313" key="3">
    <source>
        <dbReference type="Proteomes" id="UP000278143"/>
    </source>
</evidence>
<accession>A0A4P9YUR1</accession>
<proteinExistence type="predicted"/>
<keyword evidence="1" id="KW-0812">Transmembrane</keyword>
<organism evidence="2 3">
    <name type="scientific">Syncephalis pseudoplumigaleata</name>
    <dbReference type="NCBI Taxonomy" id="1712513"/>
    <lineage>
        <taxon>Eukaryota</taxon>
        <taxon>Fungi</taxon>
        <taxon>Fungi incertae sedis</taxon>
        <taxon>Zoopagomycota</taxon>
        <taxon>Zoopagomycotina</taxon>
        <taxon>Zoopagomycetes</taxon>
        <taxon>Zoopagales</taxon>
        <taxon>Piptocephalidaceae</taxon>
        <taxon>Syncephalis</taxon>
    </lineage>
</organism>
<reference evidence="3" key="1">
    <citation type="journal article" date="2018" name="Nat. Microbiol.">
        <title>Leveraging single-cell genomics to expand the fungal tree of life.</title>
        <authorList>
            <person name="Ahrendt S.R."/>
            <person name="Quandt C.A."/>
            <person name="Ciobanu D."/>
            <person name="Clum A."/>
            <person name="Salamov A."/>
            <person name="Andreopoulos B."/>
            <person name="Cheng J.F."/>
            <person name="Woyke T."/>
            <person name="Pelin A."/>
            <person name="Henrissat B."/>
            <person name="Reynolds N.K."/>
            <person name="Benny G.L."/>
            <person name="Smith M.E."/>
            <person name="James T.Y."/>
            <person name="Grigoriev I.V."/>
        </authorList>
    </citation>
    <scope>NUCLEOTIDE SEQUENCE [LARGE SCALE GENOMIC DNA]</scope>
    <source>
        <strain evidence="3">Benny S71-1</strain>
    </source>
</reference>
<keyword evidence="1" id="KW-0472">Membrane</keyword>
<evidence type="ECO:0000313" key="2">
    <source>
        <dbReference type="EMBL" id="RKP23717.1"/>
    </source>
</evidence>
<keyword evidence="1" id="KW-1133">Transmembrane helix</keyword>
<dbReference type="Proteomes" id="UP000278143">
    <property type="component" value="Unassembled WGS sequence"/>
</dbReference>
<dbReference type="AlphaFoldDB" id="A0A4P9YUR1"/>